<organism evidence="2 3">
    <name type="scientific">Heyndrickxia vini</name>
    <dbReference type="NCBI Taxonomy" id="1476025"/>
    <lineage>
        <taxon>Bacteria</taxon>
        <taxon>Bacillati</taxon>
        <taxon>Bacillota</taxon>
        <taxon>Bacilli</taxon>
        <taxon>Bacillales</taxon>
        <taxon>Bacillaceae</taxon>
        <taxon>Heyndrickxia</taxon>
    </lineage>
</organism>
<evidence type="ECO:0000313" key="3">
    <source>
        <dbReference type="Proteomes" id="UP000595691"/>
    </source>
</evidence>
<dbReference type="Pfam" id="PF09580">
    <property type="entry name" value="Spore_YhcN_YlaJ"/>
    <property type="match status" value="1"/>
</dbReference>
<evidence type="ECO:0000313" key="2">
    <source>
        <dbReference type="EMBL" id="QQZ10738.1"/>
    </source>
</evidence>
<dbReference type="Proteomes" id="UP000595691">
    <property type="component" value="Chromosome"/>
</dbReference>
<dbReference type="InterPro" id="IPR019076">
    <property type="entry name" value="Spore_lipoprot_YhcN/YlaJ-like"/>
</dbReference>
<feature type="chain" id="PRO_5046405162" evidence="1">
    <location>
        <begin position="20"/>
        <end position="237"/>
    </location>
</feature>
<protein>
    <submittedName>
        <fullName evidence="2">YhcN/YlaJ family sporulation lipoprotein</fullName>
    </submittedName>
</protein>
<dbReference type="EMBL" id="CP065425">
    <property type="protein sequence ID" value="QQZ10738.1"/>
    <property type="molecule type" value="Genomic_DNA"/>
</dbReference>
<keyword evidence="1" id="KW-0732">Signal</keyword>
<evidence type="ECO:0000256" key="1">
    <source>
        <dbReference type="SAM" id="SignalP"/>
    </source>
</evidence>
<gene>
    <name evidence="2" type="ORF">I5776_07530</name>
</gene>
<keyword evidence="2" id="KW-0449">Lipoprotein</keyword>
<dbReference type="RefSeq" id="WP_202779921.1">
    <property type="nucleotide sequence ID" value="NZ_CP065425.1"/>
</dbReference>
<reference evidence="2 3" key="1">
    <citation type="submission" date="2020-11" db="EMBL/GenBank/DDBJ databases">
        <title>Taxonomic evaluation of the Bacillus sporothermodurans group of bacteria based on whole genome sequences.</title>
        <authorList>
            <person name="Fiedler G."/>
            <person name="Herbstmann A.-D."/>
            <person name="Doll E."/>
            <person name="Wenning M."/>
            <person name="Brinks E."/>
            <person name="Kabisch J."/>
            <person name="Breitenwieser F."/>
            <person name="Lappann M."/>
            <person name="Boehnlein C."/>
            <person name="Franz C."/>
        </authorList>
    </citation>
    <scope>NUCLEOTIDE SEQUENCE [LARGE SCALE GENOMIC DNA]</scope>
    <source>
        <strain evidence="2 3">JCM 19841</strain>
    </source>
</reference>
<name>A0ABX7E625_9BACI</name>
<feature type="signal peptide" evidence="1">
    <location>
        <begin position="1"/>
        <end position="19"/>
    </location>
</feature>
<dbReference type="PROSITE" id="PS51257">
    <property type="entry name" value="PROKAR_LIPOPROTEIN"/>
    <property type="match status" value="1"/>
</dbReference>
<keyword evidence="3" id="KW-1185">Reference proteome</keyword>
<accession>A0ABX7E625</accession>
<proteinExistence type="predicted"/>
<sequence length="237" mass="26562">MRKILLAAPISLLMVSGLAACGSNQNADNDRSTNNFQQVGYHTNDVNMVDHDGPVRELMDYSLGNVDYVKKNNNLLPSGYVDDYDHPIKSPFTEYNTNNRGVNKNRILRDINYHGHLNHHDAKGKSSYYTAYEGALAQKLSDVAIKVPNVSDARALIDGNTVIVTTVLKNDKDSTKTKANVERAIRPFLNGRQYLITTDAGTYYQARDIDNDLKDGGPRDTIKMDLKNMIKLQKNQQ</sequence>